<dbReference type="GO" id="GO:0005829">
    <property type="term" value="C:cytosol"/>
    <property type="evidence" value="ECO:0007669"/>
    <property type="project" value="TreeGrafter"/>
</dbReference>
<evidence type="ECO:0000259" key="4">
    <source>
        <dbReference type="PROSITE" id="PS50956"/>
    </source>
</evidence>
<dbReference type="InterPro" id="IPR019887">
    <property type="entry name" value="Tscrpt_reg_AsnC/Lrp_C"/>
</dbReference>
<dbReference type="PANTHER" id="PTHR30154:SF34">
    <property type="entry name" value="TRANSCRIPTIONAL REGULATOR AZLB"/>
    <property type="match status" value="1"/>
</dbReference>
<organism evidence="5 6">
    <name type="scientific">Vibrio genomosp. F6 str. FF-238</name>
    <dbReference type="NCBI Taxonomy" id="1191298"/>
    <lineage>
        <taxon>Bacteria</taxon>
        <taxon>Pseudomonadati</taxon>
        <taxon>Pseudomonadota</taxon>
        <taxon>Gammaproteobacteria</taxon>
        <taxon>Vibrionales</taxon>
        <taxon>Vibrionaceae</taxon>
        <taxon>Vibrio</taxon>
    </lineage>
</organism>
<accession>A0A1E5D0S6</accession>
<reference evidence="5 6" key="1">
    <citation type="journal article" date="2012" name="Science">
        <title>Ecological populations of bacteria act as socially cohesive units of antibiotic production and resistance.</title>
        <authorList>
            <person name="Cordero O.X."/>
            <person name="Wildschutte H."/>
            <person name="Kirkup B."/>
            <person name="Proehl S."/>
            <person name="Ngo L."/>
            <person name="Hussain F."/>
            <person name="Le Roux F."/>
            <person name="Mincer T."/>
            <person name="Polz M.F."/>
        </authorList>
    </citation>
    <scope>NUCLEOTIDE SEQUENCE [LARGE SCALE GENOMIC DNA]</scope>
    <source>
        <strain evidence="5 6">FF-238</strain>
    </source>
</reference>
<dbReference type="GO" id="GO:0043565">
    <property type="term" value="F:sequence-specific DNA binding"/>
    <property type="evidence" value="ECO:0007669"/>
    <property type="project" value="InterPro"/>
</dbReference>
<keyword evidence="6" id="KW-1185">Reference proteome</keyword>
<evidence type="ECO:0000256" key="2">
    <source>
        <dbReference type="ARBA" id="ARBA00023125"/>
    </source>
</evidence>
<dbReference type="InterPro" id="IPR036390">
    <property type="entry name" value="WH_DNA-bd_sf"/>
</dbReference>
<dbReference type="SUPFAM" id="SSF54909">
    <property type="entry name" value="Dimeric alpha+beta barrel"/>
    <property type="match status" value="1"/>
</dbReference>
<evidence type="ECO:0000256" key="1">
    <source>
        <dbReference type="ARBA" id="ARBA00023015"/>
    </source>
</evidence>
<dbReference type="CDD" id="cd00090">
    <property type="entry name" value="HTH_ARSR"/>
    <property type="match status" value="1"/>
</dbReference>
<sequence>MDKFDQQIIDILKINGRCSVSELARDINLSRSAVTARMKKLEDDGVILGYEVKLAEAKSERTSLGAYLALKFDTSSSTHCCESYAKKIEAIPEVQWCHAISGETDMMLYVEACSMARINEIRDHLHTYPELRHLMTHAVLNEFFNKQMKDKK</sequence>
<keyword evidence="1" id="KW-0805">Transcription regulation</keyword>
<dbReference type="SMART" id="SM00344">
    <property type="entry name" value="HTH_ASNC"/>
    <property type="match status" value="1"/>
</dbReference>
<dbReference type="PROSITE" id="PS50956">
    <property type="entry name" value="HTH_ASNC_2"/>
    <property type="match status" value="1"/>
</dbReference>
<dbReference type="Gene3D" id="1.10.10.10">
    <property type="entry name" value="Winged helix-like DNA-binding domain superfamily/Winged helix DNA-binding domain"/>
    <property type="match status" value="1"/>
</dbReference>
<evidence type="ECO:0000313" key="6">
    <source>
        <dbReference type="Proteomes" id="UP000094165"/>
    </source>
</evidence>
<keyword evidence="3" id="KW-0804">Transcription</keyword>
<protein>
    <submittedName>
        <fullName evidence="5">ArsR family transcriptional regulator</fullName>
    </submittedName>
</protein>
<dbReference type="InterPro" id="IPR011008">
    <property type="entry name" value="Dimeric_a/b-barrel"/>
</dbReference>
<comment type="caution">
    <text evidence="5">The sequence shown here is derived from an EMBL/GenBank/DDBJ whole genome shotgun (WGS) entry which is preliminary data.</text>
</comment>
<feature type="domain" description="HTH asnC-type" evidence="4">
    <location>
        <begin position="1"/>
        <end position="67"/>
    </location>
</feature>
<evidence type="ECO:0000256" key="3">
    <source>
        <dbReference type="ARBA" id="ARBA00023163"/>
    </source>
</evidence>
<dbReference type="Pfam" id="PF13412">
    <property type="entry name" value="HTH_24"/>
    <property type="match status" value="1"/>
</dbReference>
<dbReference type="PANTHER" id="PTHR30154">
    <property type="entry name" value="LEUCINE-RESPONSIVE REGULATORY PROTEIN"/>
    <property type="match status" value="1"/>
</dbReference>
<dbReference type="Gene3D" id="3.30.70.920">
    <property type="match status" value="1"/>
</dbReference>
<dbReference type="SUPFAM" id="SSF46785">
    <property type="entry name" value="Winged helix' DNA-binding domain"/>
    <property type="match status" value="1"/>
</dbReference>
<dbReference type="InterPro" id="IPR000485">
    <property type="entry name" value="AsnC-type_HTH_dom"/>
</dbReference>
<dbReference type="GO" id="GO:0043200">
    <property type="term" value="P:response to amino acid"/>
    <property type="evidence" value="ECO:0007669"/>
    <property type="project" value="TreeGrafter"/>
</dbReference>
<dbReference type="Proteomes" id="UP000094165">
    <property type="component" value="Unassembled WGS sequence"/>
</dbReference>
<dbReference type="GO" id="GO:0006355">
    <property type="term" value="P:regulation of DNA-templated transcription"/>
    <property type="evidence" value="ECO:0007669"/>
    <property type="project" value="UniProtKB-ARBA"/>
</dbReference>
<dbReference type="InterPro" id="IPR019888">
    <property type="entry name" value="Tscrpt_reg_AsnC-like"/>
</dbReference>
<dbReference type="AlphaFoldDB" id="A0A1E5D0S6"/>
<dbReference type="InterPro" id="IPR011991">
    <property type="entry name" value="ArsR-like_HTH"/>
</dbReference>
<dbReference type="RefSeq" id="WP_017054590.1">
    <property type="nucleotide sequence ID" value="NZ_AJYW02000097.1"/>
</dbReference>
<dbReference type="PRINTS" id="PR00033">
    <property type="entry name" value="HTHASNC"/>
</dbReference>
<dbReference type="EMBL" id="AJYW02000097">
    <property type="protein sequence ID" value="OEE76975.1"/>
    <property type="molecule type" value="Genomic_DNA"/>
</dbReference>
<dbReference type="InterPro" id="IPR036388">
    <property type="entry name" value="WH-like_DNA-bd_sf"/>
</dbReference>
<evidence type="ECO:0000313" key="5">
    <source>
        <dbReference type="EMBL" id="OEE76975.1"/>
    </source>
</evidence>
<proteinExistence type="predicted"/>
<gene>
    <name evidence="5" type="ORF">A130_14835</name>
</gene>
<name>A0A1E5D0S6_9VIBR</name>
<keyword evidence="2" id="KW-0238">DNA-binding</keyword>
<dbReference type="Pfam" id="PF01037">
    <property type="entry name" value="AsnC_trans_reg"/>
    <property type="match status" value="1"/>
</dbReference>